<protein>
    <submittedName>
        <fullName evidence="1">Uncharacterized protein</fullName>
    </submittedName>
</protein>
<dbReference type="AlphaFoldDB" id="A0A679J231"/>
<name>A0A679J231_9HYPH</name>
<gene>
    <name evidence="1" type="ORF">MBUL_03085</name>
</gene>
<proteinExistence type="predicted"/>
<sequence>MHLRHDDALVAAAAEIDAHVKRDLDPLGDAAELPATILGVSHLTAQVILSEIGPAMNRFTRLKKGAP</sequence>
<organism evidence="1">
    <name type="scientific">Methylobacterium bullatum</name>
    <dbReference type="NCBI Taxonomy" id="570505"/>
    <lineage>
        <taxon>Bacteria</taxon>
        <taxon>Pseudomonadati</taxon>
        <taxon>Pseudomonadota</taxon>
        <taxon>Alphaproteobacteria</taxon>
        <taxon>Hyphomicrobiales</taxon>
        <taxon>Methylobacteriaceae</taxon>
        <taxon>Methylobacterium</taxon>
    </lineage>
</organism>
<accession>A0A679J231</accession>
<reference evidence="1" key="1">
    <citation type="submission" date="2019-12" db="EMBL/GenBank/DDBJ databases">
        <authorList>
            <person name="Cremers G."/>
        </authorList>
    </citation>
    <scope>NUCLEOTIDE SEQUENCE</scope>
    <source>
        <strain evidence="1">Mbul1</strain>
    </source>
</reference>
<dbReference type="EMBL" id="LR743504">
    <property type="protein sequence ID" value="CAA2105223.1"/>
    <property type="molecule type" value="Genomic_DNA"/>
</dbReference>
<evidence type="ECO:0000313" key="1">
    <source>
        <dbReference type="EMBL" id="CAA2105223.1"/>
    </source>
</evidence>